<keyword evidence="1" id="KW-0460">Magnesium</keyword>
<dbReference type="AlphaFoldDB" id="A0A401GJ72"/>
<dbReference type="RefSeq" id="XP_027613150.1">
    <property type="nucleotide sequence ID" value="XM_027757349.1"/>
</dbReference>
<name>A0A401GJ72_9APHY</name>
<comment type="similarity">
    <text evidence="1">Belongs to the PP2C family.</text>
</comment>
<organism evidence="3 4">
    <name type="scientific">Sparassis crispa</name>
    <dbReference type="NCBI Taxonomy" id="139825"/>
    <lineage>
        <taxon>Eukaryota</taxon>
        <taxon>Fungi</taxon>
        <taxon>Dikarya</taxon>
        <taxon>Basidiomycota</taxon>
        <taxon>Agaricomycotina</taxon>
        <taxon>Agaricomycetes</taxon>
        <taxon>Polyporales</taxon>
        <taxon>Sparassidaceae</taxon>
        <taxon>Sparassis</taxon>
    </lineage>
</organism>
<keyword evidence="1" id="KW-0378">Hydrolase</keyword>
<dbReference type="SMART" id="SM00332">
    <property type="entry name" value="PP2Cc"/>
    <property type="match status" value="1"/>
</dbReference>
<keyword evidence="4" id="KW-1185">Reference proteome</keyword>
<evidence type="ECO:0000259" key="2">
    <source>
        <dbReference type="PROSITE" id="PS51746"/>
    </source>
</evidence>
<gene>
    <name evidence="3" type="ORF">SCP_0406200</name>
</gene>
<dbReference type="EC" id="3.1.3.16" evidence="1"/>
<dbReference type="STRING" id="139825.A0A401GJ72"/>
<dbReference type="GeneID" id="38779154"/>
<accession>A0A401GJ72</accession>
<dbReference type="GO" id="GO:0046872">
    <property type="term" value="F:metal ion binding"/>
    <property type="evidence" value="ECO:0007669"/>
    <property type="project" value="UniProtKB-UniRule"/>
</dbReference>
<sequence length="370" mass="41212">MNVSRNILSHLRSPGYSAASQSRSFSSLPRPYHFHVGACWAGKPSDPHIPRLRTTPFPPDSEIGKWRDHTLSKHISPVGNHVGEDFFYVQDMRNQSGVSLGIADGVGGWVDAGVDPSLFSQALMFHAHRYSKFAWAGEPEIDPTQDYEEREEVEGWELTPSECLENSFHGVLRERAVIAGSSTACIMTLNASSGLLRAANIGDSGFLIIRSSNVIYQQPIQTHFFNCPKQLTKMPISRPRFSRACVDSPKSADLFETRLRDGDIVIAYTDGLSDNVWPEELISICSRIAHQHAVSESLKTRSSGSDEQQDSEDLLVQTMAERIVDYARLCMSHKLRQSPFERAAAREGMYFRGGKLDDVTVIVALVKETL</sequence>
<dbReference type="PANTHER" id="PTHR12320:SF1">
    <property type="entry name" value="PROTEIN PHOSPHATASE PTC7 HOMOLOG"/>
    <property type="match status" value="1"/>
</dbReference>
<keyword evidence="1" id="KW-0464">Manganese</keyword>
<comment type="caution">
    <text evidence="3">The sequence shown here is derived from an EMBL/GenBank/DDBJ whole genome shotgun (WGS) entry which is preliminary data.</text>
</comment>
<evidence type="ECO:0000313" key="4">
    <source>
        <dbReference type="Proteomes" id="UP000287166"/>
    </source>
</evidence>
<keyword evidence="1" id="KW-0479">Metal-binding</keyword>
<dbReference type="PROSITE" id="PS51746">
    <property type="entry name" value="PPM_2"/>
    <property type="match status" value="1"/>
</dbReference>
<dbReference type="SMART" id="SM00331">
    <property type="entry name" value="PP2C_SIG"/>
    <property type="match status" value="1"/>
</dbReference>
<dbReference type="OrthoDB" id="60843at2759"/>
<comment type="cofactor">
    <cofactor evidence="1">
        <name>Mg(2+)</name>
        <dbReference type="ChEBI" id="CHEBI:18420"/>
    </cofactor>
</comment>
<dbReference type="EMBL" id="BFAD01000004">
    <property type="protein sequence ID" value="GBE82237.1"/>
    <property type="molecule type" value="Genomic_DNA"/>
</dbReference>
<dbReference type="FunCoup" id="A0A401GJ72">
    <property type="interactions" value="225"/>
</dbReference>
<dbReference type="PANTHER" id="PTHR12320">
    <property type="entry name" value="PROTEIN PHOSPHATASE 2C"/>
    <property type="match status" value="1"/>
</dbReference>
<proteinExistence type="inferred from homology"/>
<dbReference type="InterPro" id="IPR001932">
    <property type="entry name" value="PPM-type_phosphatase-like_dom"/>
</dbReference>
<dbReference type="InterPro" id="IPR036457">
    <property type="entry name" value="PPM-type-like_dom_sf"/>
</dbReference>
<comment type="catalytic activity">
    <reaction evidence="1">
        <text>O-phospho-L-seryl-[protein] + H2O = L-seryl-[protein] + phosphate</text>
        <dbReference type="Rhea" id="RHEA:20629"/>
        <dbReference type="Rhea" id="RHEA-COMP:9863"/>
        <dbReference type="Rhea" id="RHEA-COMP:11604"/>
        <dbReference type="ChEBI" id="CHEBI:15377"/>
        <dbReference type="ChEBI" id="CHEBI:29999"/>
        <dbReference type="ChEBI" id="CHEBI:43474"/>
        <dbReference type="ChEBI" id="CHEBI:83421"/>
        <dbReference type="EC" id="3.1.3.16"/>
    </reaction>
</comment>
<comment type="cofactor">
    <cofactor evidence="1">
        <name>Mn(2+)</name>
        <dbReference type="ChEBI" id="CHEBI:29035"/>
    </cofactor>
</comment>
<reference evidence="3 4" key="1">
    <citation type="journal article" date="2018" name="Sci. Rep.">
        <title>Genome sequence of the cauliflower mushroom Sparassis crispa (Hanabiratake) and its association with beneficial usage.</title>
        <authorList>
            <person name="Kiyama R."/>
            <person name="Furutani Y."/>
            <person name="Kawaguchi K."/>
            <person name="Nakanishi T."/>
        </authorList>
    </citation>
    <scope>NUCLEOTIDE SEQUENCE [LARGE SCALE GENOMIC DNA]</scope>
</reference>
<dbReference type="SUPFAM" id="SSF81606">
    <property type="entry name" value="PP2C-like"/>
    <property type="match status" value="1"/>
</dbReference>
<evidence type="ECO:0000313" key="3">
    <source>
        <dbReference type="EMBL" id="GBE82237.1"/>
    </source>
</evidence>
<evidence type="ECO:0000256" key="1">
    <source>
        <dbReference type="RuleBase" id="RU366020"/>
    </source>
</evidence>
<dbReference type="GO" id="GO:0004722">
    <property type="term" value="F:protein serine/threonine phosphatase activity"/>
    <property type="evidence" value="ECO:0007669"/>
    <property type="project" value="UniProtKB-EC"/>
</dbReference>
<protein>
    <recommendedName>
        <fullName evidence="1">Protein phosphatase</fullName>
        <ecNumber evidence="1">3.1.3.16</ecNumber>
    </recommendedName>
</protein>
<dbReference type="Proteomes" id="UP000287166">
    <property type="component" value="Unassembled WGS sequence"/>
</dbReference>
<dbReference type="InterPro" id="IPR039123">
    <property type="entry name" value="PPTC7"/>
</dbReference>
<comment type="catalytic activity">
    <reaction evidence="1">
        <text>O-phospho-L-threonyl-[protein] + H2O = L-threonyl-[protein] + phosphate</text>
        <dbReference type="Rhea" id="RHEA:47004"/>
        <dbReference type="Rhea" id="RHEA-COMP:11060"/>
        <dbReference type="Rhea" id="RHEA-COMP:11605"/>
        <dbReference type="ChEBI" id="CHEBI:15377"/>
        <dbReference type="ChEBI" id="CHEBI:30013"/>
        <dbReference type="ChEBI" id="CHEBI:43474"/>
        <dbReference type="ChEBI" id="CHEBI:61977"/>
        <dbReference type="EC" id="3.1.3.16"/>
    </reaction>
</comment>
<dbReference type="InParanoid" id="A0A401GJ72"/>
<keyword evidence="1" id="KW-0904">Protein phosphatase</keyword>
<feature type="domain" description="PPM-type phosphatase" evidence="2">
    <location>
        <begin position="69"/>
        <end position="366"/>
    </location>
</feature>
<dbReference type="Gene3D" id="3.60.40.10">
    <property type="entry name" value="PPM-type phosphatase domain"/>
    <property type="match status" value="1"/>
</dbReference>